<dbReference type="InParanoid" id="A0A1V9XFM4"/>
<evidence type="ECO:0000256" key="1">
    <source>
        <dbReference type="ARBA" id="ARBA00010487"/>
    </source>
</evidence>
<proteinExistence type="inferred from homology"/>
<feature type="transmembrane region" description="Helical" evidence="4">
    <location>
        <begin position="72"/>
        <end position="93"/>
    </location>
</feature>
<comment type="caution">
    <text evidence="5">The sequence shown here is derived from an EMBL/GenBank/DDBJ whole genome shotgun (WGS) entry which is preliminary data.</text>
</comment>
<feature type="transmembrane region" description="Helical" evidence="4">
    <location>
        <begin position="205"/>
        <end position="226"/>
    </location>
</feature>
<feature type="transmembrane region" description="Helical" evidence="4">
    <location>
        <begin position="246"/>
        <end position="268"/>
    </location>
</feature>
<feature type="transmembrane region" description="Helical" evidence="4">
    <location>
        <begin position="393"/>
        <end position="417"/>
    </location>
</feature>
<dbReference type="FunCoup" id="A0A1V9XFM4">
    <property type="interactions" value="627"/>
</dbReference>
<dbReference type="AlphaFoldDB" id="A0A1V9XFM4"/>
<feature type="transmembrane region" description="Helical" evidence="4">
    <location>
        <begin position="437"/>
        <end position="460"/>
    </location>
</feature>
<dbReference type="PANTHER" id="PTHR12625">
    <property type="entry name" value="LIPOCALIN-1 INTERACTING MEMBRANE RECEPTOR LIMR"/>
    <property type="match status" value="1"/>
</dbReference>
<reference evidence="5 6" key="1">
    <citation type="journal article" date="2017" name="Gigascience">
        <title>Draft genome of the honey bee ectoparasitic mite, Tropilaelaps mercedesae, is shaped by the parasitic life history.</title>
        <authorList>
            <person name="Dong X."/>
            <person name="Armstrong S.D."/>
            <person name="Xia D."/>
            <person name="Makepeace B.L."/>
            <person name="Darby A.C."/>
            <person name="Kadowaki T."/>
        </authorList>
    </citation>
    <scope>NUCLEOTIDE SEQUENCE [LARGE SCALE GENOMIC DNA]</scope>
    <source>
        <strain evidence="5">Wuxi-XJTLU</strain>
    </source>
</reference>
<keyword evidence="2" id="KW-0175">Coiled coil</keyword>
<dbReference type="OrthoDB" id="5596951at2759"/>
<dbReference type="GO" id="GO:0007165">
    <property type="term" value="P:signal transduction"/>
    <property type="evidence" value="ECO:0007669"/>
    <property type="project" value="TreeGrafter"/>
</dbReference>
<dbReference type="GO" id="GO:0005886">
    <property type="term" value="C:plasma membrane"/>
    <property type="evidence" value="ECO:0007669"/>
    <property type="project" value="TreeGrafter"/>
</dbReference>
<evidence type="ECO:0000313" key="6">
    <source>
        <dbReference type="Proteomes" id="UP000192247"/>
    </source>
</evidence>
<name>A0A1V9XFM4_9ACAR</name>
<keyword evidence="4" id="KW-0472">Membrane</keyword>
<organism evidence="5 6">
    <name type="scientific">Tropilaelaps mercedesae</name>
    <dbReference type="NCBI Taxonomy" id="418985"/>
    <lineage>
        <taxon>Eukaryota</taxon>
        <taxon>Metazoa</taxon>
        <taxon>Ecdysozoa</taxon>
        <taxon>Arthropoda</taxon>
        <taxon>Chelicerata</taxon>
        <taxon>Arachnida</taxon>
        <taxon>Acari</taxon>
        <taxon>Parasitiformes</taxon>
        <taxon>Mesostigmata</taxon>
        <taxon>Gamasina</taxon>
        <taxon>Dermanyssoidea</taxon>
        <taxon>Laelapidae</taxon>
        <taxon>Tropilaelaps</taxon>
    </lineage>
</organism>
<feature type="coiled-coil region" evidence="2">
    <location>
        <begin position="312"/>
        <end position="339"/>
    </location>
</feature>
<keyword evidence="4" id="KW-1133">Transmembrane helix</keyword>
<keyword evidence="4" id="KW-0812">Transmembrane</keyword>
<evidence type="ECO:0000256" key="3">
    <source>
        <dbReference type="SAM" id="MobiDB-lite"/>
    </source>
</evidence>
<dbReference type="Proteomes" id="UP000192247">
    <property type="component" value="Unassembled WGS sequence"/>
</dbReference>
<feature type="region of interest" description="Disordered" evidence="3">
    <location>
        <begin position="27"/>
        <end position="47"/>
    </location>
</feature>
<dbReference type="InterPro" id="IPR008075">
    <property type="entry name" value="LIMR"/>
</dbReference>
<evidence type="ECO:0000256" key="4">
    <source>
        <dbReference type="SAM" id="Phobius"/>
    </source>
</evidence>
<gene>
    <name evidence="5" type="ORF">BIW11_01318</name>
</gene>
<dbReference type="PRINTS" id="PR01692">
    <property type="entry name" value="LIPOCALINIMR"/>
</dbReference>
<accession>A0A1V9XFM4</accession>
<dbReference type="EMBL" id="MNPL01011940">
    <property type="protein sequence ID" value="OQR72365.1"/>
    <property type="molecule type" value="Genomic_DNA"/>
</dbReference>
<dbReference type="InterPro" id="IPR006876">
    <property type="entry name" value="LMBR1-like_membr_prot"/>
</dbReference>
<evidence type="ECO:0000256" key="2">
    <source>
        <dbReference type="SAM" id="Coils"/>
    </source>
</evidence>
<keyword evidence="6" id="KW-1185">Reference proteome</keyword>
<feature type="compositionally biased region" description="Gly residues" evidence="3">
    <location>
        <begin position="27"/>
        <end position="38"/>
    </location>
</feature>
<protein>
    <submittedName>
        <fullName evidence="5">Protein LMBR1L-like</fullName>
    </submittedName>
</protein>
<dbReference type="STRING" id="418985.A0A1V9XFM4"/>
<feature type="transmembrane region" description="Helical" evidence="4">
    <location>
        <begin position="348"/>
        <end position="373"/>
    </location>
</feature>
<feature type="transmembrane region" description="Helical" evidence="4">
    <location>
        <begin position="480"/>
        <end position="506"/>
    </location>
</feature>
<comment type="similarity">
    <text evidence="1">Belongs to the LIMR family.</text>
</comment>
<feature type="transmembrane region" description="Helical" evidence="4">
    <location>
        <begin position="113"/>
        <end position="138"/>
    </location>
</feature>
<feature type="transmembrane region" description="Helical" evidence="4">
    <location>
        <begin position="158"/>
        <end position="184"/>
    </location>
</feature>
<dbReference type="PANTHER" id="PTHR12625:SF0">
    <property type="entry name" value="PROTEIN LILIPOD"/>
    <property type="match status" value="1"/>
</dbReference>
<dbReference type="Pfam" id="PF04791">
    <property type="entry name" value="LMBR1"/>
    <property type="match status" value="1"/>
</dbReference>
<dbReference type="GO" id="GO:0004888">
    <property type="term" value="F:transmembrane signaling receptor activity"/>
    <property type="evidence" value="ECO:0007669"/>
    <property type="project" value="TreeGrafter"/>
</dbReference>
<evidence type="ECO:0000313" key="5">
    <source>
        <dbReference type="EMBL" id="OQR72365.1"/>
    </source>
</evidence>
<sequence>MLSFSLEYGVRWELLRGSYRLPEIRSQGGGRINGGGGSSNSSSGGSTSTPAYTMHVLMDEQERQFHNAIREYTLGLLFFLLLYMICYYIIDCFRKKKESYYANDAQDALVYKIALYMCSFSLATSTGAALLLPLSIISNEVKLLCPTSYYWEWLNSSLIQGLWNAIFLCSNISLFGLLPFAYLFTESEGLPGYRRGILSRVYESALVLMLVITTVVGMVCVLSMVIDSSYSLEYMFTSGFLPFLYSVVSFFGCLLLLICTPLGFARLFTVISEWITKPAFLHNHDEEYQVAVQEDQCLRHKIDVLRKNAALAQILTEDMDALVERHQQMRRRLIELEHQRERSALRTLLYPVAMASLLVLTIYSFLLVVRNILELLFGVKTLPIVMQDRVPTLGIASLSSLGTVGCALEILLILYLWGASLVGFYSNLTSLRPRRNACPLTSVILNCAVFAILSSALPLLSRVIGLTDFDLLGNFGKVRWLGNFTIVLGYNLVFAGFTLACLMTKFTAATRRELFNRFRVLVAPITRFKLSMISGYLFARCPKMLR</sequence>